<dbReference type="eggNOG" id="COG3311">
    <property type="taxonomic scope" value="Bacteria"/>
</dbReference>
<proteinExistence type="predicted"/>
<dbReference type="Proteomes" id="UP000000552">
    <property type="component" value="Chromosome"/>
</dbReference>
<evidence type="ECO:0000313" key="2">
    <source>
        <dbReference type="Proteomes" id="UP000000552"/>
    </source>
</evidence>
<organism evidence="1 2">
    <name type="scientific">Mesorhizobium japonicum (strain LMG 29417 / CECT 9101 / MAFF 303099)</name>
    <name type="common">Mesorhizobium loti (strain MAFF 303099)</name>
    <dbReference type="NCBI Taxonomy" id="266835"/>
    <lineage>
        <taxon>Bacteria</taxon>
        <taxon>Pseudomonadati</taxon>
        <taxon>Pseudomonadota</taxon>
        <taxon>Alphaproteobacteria</taxon>
        <taxon>Hyphomicrobiales</taxon>
        <taxon>Phyllobacteriaceae</taxon>
        <taxon>Mesorhizobium</taxon>
    </lineage>
</organism>
<dbReference type="SUPFAM" id="SSF46955">
    <property type="entry name" value="Putative DNA-binding domain"/>
    <property type="match status" value="1"/>
</dbReference>
<accession>Q98MP9</accession>
<dbReference type="EMBL" id="BA000012">
    <property type="protein sequence ID" value="BAB48064.1"/>
    <property type="molecule type" value="Genomic_DNA"/>
</dbReference>
<protein>
    <submittedName>
        <fullName evidence="1">Mll0486 protein</fullName>
    </submittedName>
</protein>
<dbReference type="AlphaFoldDB" id="Q98MP9"/>
<dbReference type="HOGENOM" id="CLU_2651987_0_0_5"/>
<evidence type="ECO:0000313" key="1">
    <source>
        <dbReference type="EMBL" id="BAB48064.1"/>
    </source>
</evidence>
<dbReference type="KEGG" id="mlo:mll0486"/>
<dbReference type="InterPro" id="IPR009061">
    <property type="entry name" value="DNA-bd_dom_put_sf"/>
</dbReference>
<dbReference type="Pfam" id="PF05930">
    <property type="entry name" value="Phage_AlpA"/>
    <property type="match status" value="1"/>
</dbReference>
<name>Q98MP9_RHILO</name>
<reference evidence="1 2" key="1">
    <citation type="journal article" date="2000" name="DNA Res.">
        <title>Complete genome structure of the nitrogen-fixing symbiotic bacterium Mesorhizobium loti.</title>
        <authorList>
            <person name="Kaneko T."/>
            <person name="Nakamura Y."/>
            <person name="Sato S."/>
            <person name="Asamizu E."/>
            <person name="Kato T."/>
            <person name="Sasamoto S."/>
            <person name="Watanabe A."/>
            <person name="Idesawa K."/>
            <person name="Ishikawa A."/>
            <person name="Kawashima K."/>
            <person name="Kimura T."/>
            <person name="Kishida Y."/>
            <person name="Kiyokawa C."/>
            <person name="Kohara M."/>
            <person name="Matsumoto M."/>
            <person name="Matsuno A."/>
            <person name="Mochizuki Y."/>
            <person name="Nakayama S."/>
            <person name="Nakazaki N."/>
            <person name="Shimpo S."/>
            <person name="Sugimoto M."/>
            <person name="Takeuchi C."/>
            <person name="Yamada M."/>
            <person name="Tabata S."/>
        </authorList>
    </citation>
    <scope>NUCLEOTIDE SEQUENCE [LARGE SCALE GENOMIC DNA]</scope>
    <source>
        <strain evidence="2">LMG 29417 / CECT 9101 / MAFF 303099</strain>
    </source>
</reference>
<dbReference type="InterPro" id="IPR010260">
    <property type="entry name" value="AlpA"/>
</dbReference>
<sequence>MECVAMAGNLRVREMNQSAIVLSIPQVCATLGISRPTLDRYIKDNPSFPRKKKIGPRLVGFLRSDIETYIGSLPDA</sequence>
<gene>
    <name evidence="1" type="ordered locus">mll0486</name>
</gene>